<sequence length="320" mass="36161">MPHNAVKVVAEVYVKAVTCPGVHLPWKDDIYLSVCLMNQYRMTQCLPAVFPLRFKMKMTFDKIFKYASDPADIAEMLQCETVKVELIQLIPPVGEVLAIYELDARSFLFPEPKLVPSFSGEDHEVLMRRDPTFPGISPRLEFSTRTKISECSERDLSRSLPVRILTRKRAKSSKHQGCLFAPQGLRSIRMQRSRSLSPFRSSGSVWNNAKPVNQTCSLTDNSSDTDELLDNTGKPSQCNCASRHEGSPSSAALTRFKIAYPKMNRFDSLLCSPNSLEEVQERVCSLLTSPKAMHRLAYGATKSERDEVLERRFISQPSTF</sequence>
<evidence type="ECO:0000259" key="3">
    <source>
        <dbReference type="Pfam" id="PF14909"/>
    </source>
</evidence>
<dbReference type="Proteomes" id="UP001187315">
    <property type="component" value="Unassembled WGS sequence"/>
</dbReference>
<dbReference type="Pfam" id="PF14909">
    <property type="entry name" value="SPATA6"/>
    <property type="match status" value="1"/>
</dbReference>
<dbReference type="PANTHER" id="PTHR16435">
    <property type="entry name" value="SPERMATOGENESIS-ASSOCIATED PROTEIN 6 SPATA6"/>
    <property type="match status" value="1"/>
</dbReference>
<dbReference type="GO" id="GO:0032027">
    <property type="term" value="F:myosin light chain binding"/>
    <property type="evidence" value="ECO:0007669"/>
    <property type="project" value="InterPro"/>
</dbReference>
<feature type="domain" description="Spermatogenesis-associated protein 6 N-terminal" evidence="3">
    <location>
        <begin position="11"/>
        <end position="148"/>
    </location>
</feature>
<comment type="caution">
    <text evidence="4">The sequence shown here is derived from an EMBL/GenBank/DDBJ whole genome shotgun (WGS) entry which is preliminary data.</text>
</comment>
<evidence type="ECO:0000313" key="4">
    <source>
        <dbReference type="EMBL" id="KAK2860521.1"/>
    </source>
</evidence>
<name>A0AA88T2Z6_TACVA</name>
<dbReference type="InterPro" id="IPR032732">
    <property type="entry name" value="SPATA6_N"/>
</dbReference>
<dbReference type="InterPro" id="IPR042769">
    <property type="entry name" value="SPATA6_fam"/>
</dbReference>
<dbReference type="EMBL" id="JAVHJS010000004">
    <property type="protein sequence ID" value="KAK2860521.1"/>
    <property type="molecule type" value="Genomic_DNA"/>
</dbReference>
<dbReference type="GO" id="GO:0007283">
    <property type="term" value="P:spermatogenesis"/>
    <property type="evidence" value="ECO:0007669"/>
    <property type="project" value="InterPro"/>
</dbReference>
<proteinExistence type="inferred from homology"/>
<organism evidence="4 5">
    <name type="scientific">Tachysurus vachellii</name>
    <name type="common">Darkbarbel catfish</name>
    <name type="synonym">Pelteobagrus vachellii</name>
    <dbReference type="NCBI Taxonomy" id="175792"/>
    <lineage>
        <taxon>Eukaryota</taxon>
        <taxon>Metazoa</taxon>
        <taxon>Chordata</taxon>
        <taxon>Craniata</taxon>
        <taxon>Vertebrata</taxon>
        <taxon>Euteleostomi</taxon>
        <taxon>Actinopterygii</taxon>
        <taxon>Neopterygii</taxon>
        <taxon>Teleostei</taxon>
        <taxon>Ostariophysi</taxon>
        <taxon>Siluriformes</taxon>
        <taxon>Bagridae</taxon>
        <taxon>Tachysurus</taxon>
    </lineage>
</organism>
<dbReference type="PANTHER" id="PTHR16435:SF5">
    <property type="entry name" value="SPERMATOGENESIS ASSOCIATED 6-LIKE PROTEIN"/>
    <property type="match status" value="1"/>
</dbReference>
<comment type="similarity">
    <text evidence="1">Belongs to the SPATA6 family.</text>
</comment>
<gene>
    <name evidence="4" type="ORF">Q7C36_004687</name>
</gene>
<reference evidence="4" key="1">
    <citation type="submission" date="2023-08" db="EMBL/GenBank/DDBJ databases">
        <title>Pelteobagrus vachellii genome.</title>
        <authorList>
            <person name="Liu H."/>
        </authorList>
    </citation>
    <scope>NUCLEOTIDE SEQUENCE</scope>
    <source>
        <strain evidence="4">PRFRI_2022a</strain>
        <tissue evidence="4">Muscle</tissue>
    </source>
</reference>
<evidence type="ECO:0000256" key="1">
    <source>
        <dbReference type="ARBA" id="ARBA00006215"/>
    </source>
</evidence>
<keyword evidence="5" id="KW-1185">Reference proteome</keyword>
<accession>A0AA88T2Z6</accession>
<dbReference type="GO" id="GO:0120212">
    <property type="term" value="C:sperm head-tail coupling apparatus"/>
    <property type="evidence" value="ECO:0007669"/>
    <property type="project" value="InterPro"/>
</dbReference>
<evidence type="ECO:0000313" key="5">
    <source>
        <dbReference type="Proteomes" id="UP001187315"/>
    </source>
</evidence>
<evidence type="ECO:0000256" key="2">
    <source>
        <dbReference type="ARBA" id="ARBA00022553"/>
    </source>
</evidence>
<dbReference type="AlphaFoldDB" id="A0AA88T2Z6"/>
<protein>
    <recommendedName>
        <fullName evidence="3">Spermatogenesis-associated protein 6 N-terminal domain-containing protein</fullName>
    </recommendedName>
</protein>
<keyword evidence="2" id="KW-0597">Phosphoprotein</keyword>